<evidence type="ECO:0000313" key="8">
    <source>
        <dbReference type="Proteomes" id="UP000590740"/>
    </source>
</evidence>
<comment type="pathway">
    <text evidence="1">Lipid metabolism.</text>
</comment>
<accession>A0A7W7YEX6</accession>
<feature type="domain" description="Phospholipid/glycerol acyltransferase" evidence="6">
    <location>
        <begin position="110"/>
        <end position="220"/>
    </location>
</feature>
<dbReference type="PANTHER" id="PTHR10434:SF11">
    <property type="entry name" value="1-ACYL-SN-GLYCEROL-3-PHOSPHATE ACYLTRANSFERASE"/>
    <property type="match status" value="1"/>
</dbReference>
<keyword evidence="5" id="KW-0472">Membrane</keyword>
<keyword evidence="5" id="KW-0812">Transmembrane</keyword>
<gene>
    <name evidence="7" type="ORF">HNQ65_004467</name>
</gene>
<organism evidence="7 8">
    <name type="scientific">Prosthecobacter vanneervenii</name>
    <dbReference type="NCBI Taxonomy" id="48466"/>
    <lineage>
        <taxon>Bacteria</taxon>
        <taxon>Pseudomonadati</taxon>
        <taxon>Verrucomicrobiota</taxon>
        <taxon>Verrucomicrobiia</taxon>
        <taxon>Verrucomicrobiales</taxon>
        <taxon>Verrucomicrobiaceae</taxon>
        <taxon>Prosthecobacter</taxon>
    </lineage>
</organism>
<keyword evidence="5" id="KW-1133">Transmembrane helix</keyword>
<dbReference type="SMART" id="SM00563">
    <property type="entry name" value="PlsC"/>
    <property type="match status" value="1"/>
</dbReference>
<keyword evidence="3 7" id="KW-0012">Acyltransferase</keyword>
<feature type="transmembrane region" description="Helical" evidence="5">
    <location>
        <begin position="30"/>
        <end position="63"/>
    </location>
</feature>
<dbReference type="GO" id="GO:0006654">
    <property type="term" value="P:phosphatidic acid biosynthetic process"/>
    <property type="evidence" value="ECO:0007669"/>
    <property type="project" value="TreeGrafter"/>
</dbReference>
<sequence length="277" mass="30692">MLKSLIHDSPPEQSPSPRCTPASKAGRALMIIWMVLVFVISMSYWAVGGLLFLLMGAVLAPILPADKTRALGHWLLYWGFRGFLGILRVCGIYECEYVGFEALQGITGGLIIAPNHPALWDAVFMLSKVNGLRCILKDTLMHNPFLRGGAKLAGFIPNKPAPKMLQMAIEALRQGDRLLLFPEGTRTRKPERRINILQTGIGIIATQSSAPVWPVFIETNSDYLCKGWPLWRLPDKKVRLRITLGQPIASPPDESAAAFNQRLYELFQSRLGSASKA</sequence>
<protein>
    <submittedName>
        <fullName evidence="7">1-acyl-sn-glycerol-3-phosphate acyltransferase</fullName>
    </submittedName>
</protein>
<dbReference type="RefSeq" id="WP_221306247.1">
    <property type="nucleotide sequence ID" value="NZ_JACHIG010000012.1"/>
</dbReference>
<evidence type="ECO:0000313" key="7">
    <source>
        <dbReference type="EMBL" id="MBB5034859.1"/>
    </source>
</evidence>
<comment type="caution">
    <text evidence="7">The sequence shown here is derived from an EMBL/GenBank/DDBJ whole genome shotgun (WGS) entry which is preliminary data.</text>
</comment>
<evidence type="ECO:0000256" key="1">
    <source>
        <dbReference type="ARBA" id="ARBA00005189"/>
    </source>
</evidence>
<dbReference type="PANTHER" id="PTHR10434">
    <property type="entry name" value="1-ACYL-SN-GLYCEROL-3-PHOSPHATE ACYLTRANSFERASE"/>
    <property type="match status" value="1"/>
</dbReference>
<dbReference type="InterPro" id="IPR002123">
    <property type="entry name" value="Plipid/glycerol_acylTrfase"/>
</dbReference>
<evidence type="ECO:0000256" key="5">
    <source>
        <dbReference type="SAM" id="Phobius"/>
    </source>
</evidence>
<dbReference type="AlphaFoldDB" id="A0A7W7YEX6"/>
<evidence type="ECO:0000256" key="3">
    <source>
        <dbReference type="ARBA" id="ARBA00023315"/>
    </source>
</evidence>
<dbReference type="SUPFAM" id="SSF69593">
    <property type="entry name" value="Glycerol-3-phosphate (1)-acyltransferase"/>
    <property type="match status" value="1"/>
</dbReference>
<feature type="compositionally biased region" description="Basic and acidic residues" evidence="4">
    <location>
        <begin position="1"/>
        <end position="10"/>
    </location>
</feature>
<feature type="region of interest" description="Disordered" evidence="4">
    <location>
        <begin position="1"/>
        <end position="20"/>
    </location>
</feature>
<proteinExistence type="predicted"/>
<dbReference type="EMBL" id="JACHIG010000012">
    <property type="protein sequence ID" value="MBB5034859.1"/>
    <property type="molecule type" value="Genomic_DNA"/>
</dbReference>
<name>A0A7W7YEX6_9BACT</name>
<dbReference type="Pfam" id="PF01553">
    <property type="entry name" value="Acyltransferase"/>
    <property type="match status" value="1"/>
</dbReference>
<feature type="transmembrane region" description="Helical" evidence="5">
    <location>
        <begin position="75"/>
        <end position="94"/>
    </location>
</feature>
<keyword evidence="8" id="KW-1185">Reference proteome</keyword>
<reference evidence="7 8" key="1">
    <citation type="submission" date="2020-08" db="EMBL/GenBank/DDBJ databases">
        <title>Genomic Encyclopedia of Type Strains, Phase IV (KMG-IV): sequencing the most valuable type-strain genomes for metagenomic binning, comparative biology and taxonomic classification.</title>
        <authorList>
            <person name="Goeker M."/>
        </authorList>
    </citation>
    <scope>NUCLEOTIDE SEQUENCE [LARGE SCALE GENOMIC DNA]</scope>
    <source>
        <strain evidence="7 8">DSM 12252</strain>
    </source>
</reference>
<keyword evidence="2 7" id="KW-0808">Transferase</keyword>
<dbReference type="GO" id="GO:0003841">
    <property type="term" value="F:1-acylglycerol-3-phosphate O-acyltransferase activity"/>
    <property type="evidence" value="ECO:0007669"/>
    <property type="project" value="TreeGrafter"/>
</dbReference>
<dbReference type="Proteomes" id="UP000590740">
    <property type="component" value="Unassembled WGS sequence"/>
</dbReference>
<evidence type="ECO:0000259" key="6">
    <source>
        <dbReference type="SMART" id="SM00563"/>
    </source>
</evidence>
<evidence type="ECO:0000256" key="2">
    <source>
        <dbReference type="ARBA" id="ARBA00022679"/>
    </source>
</evidence>
<evidence type="ECO:0000256" key="4">
    <source>
        <dbReference type="SAM" id="MobiDB-lite"/>
    </source>
</evidence>
<dbReference type="CDD" id="cd07989">
    <property type="entry name" value="LPLAT_AGPAT-like"/>
    <property type="match status" value="1"/>
</dbReference>